<keyword evidence="11" id="KW-1185">Reference proteome</keyword>
<dbReference type="PANTHER" id="PTHR46111">
    <property type="entry name" value="RIBOSOMAL RNA SMALL SUBUNIT METHYLTRANSFERASE I"/>
    <property type="match status" value="1"/>
</dbReference>
<dbReference type="InterPro" id="IPR014776">
    <property type="entry name" value="4pyrrole_Mease_sub2"/>
</dbReference>
<evidence type="ECO:0000256" key="3">
    <source>
        <dbReference type="ARBA" id="ARBA00022603"/>
    </source>
</evidence>
<evidence type="ECO:0000256" key="6">
    <source>
        <dbReference type="HAMAP-Rule" id="MF_01877"/>
    </source>
</evidence>
<name>A0A370FXN4_GLULI</name>
<dbReference type="GO" id="GO:0005737">
    <property type="term" value="C:cytoplasm"/>
    <property type="evidence" value="ECO:0007669"/>
    <property type="project" value="UniProtKB-SubCell"/>
</dbReference>
<dbReference type="RefSeq" id="WP_245949075.1">
    <property type="nucleotide sequence ID" value="NZ_BJMI01000012.1"/>
</dbReference>
<dbReference type="EMBL" id="QQAW01000010">
    <property type="protein sequence ID" value="RDI36381.1"/>
    <property type="molecule type" value="Genomic_DNA"/>
</dbReference>
<evidence type="ECO:0000256" key="5">
    <source>
        <dbReference type="ARBA" id="ARBA00022691"/>
    </source>
</evidence>
<dbReference type="InterPro" id="IPR018063">
    <property type="entry name" value="SAM_MeTrfase_RsmI_CS"/>
</dbReference>
<keyword evidence="2 6" id="KW-0698">rRNA processing</keyword>
<accession>A0A370FXN4</accession>
<dbReference type="PROSITE" id="PS01296">
    <property type="entry name" value="RSMI"/>
    <property type="match status" value="1"/>
</dbReference>
<feature type="domain" description="Tetrapyrrole methylase" evidence="8">
    <location>
        <begin position="71"/>
        <end position="275"/>
    </location>
</feature>
<dbReference type="InterPro" id="IPR053910">
    <property type="entry name" value="RsmI_HTH"/>
</dbReference>
<feature type="compositionally biased region" description="Low complexity" evidence="7">
    <location>
        <begin position="16"/>
        <end position="27"/>
    </location>
</feature>
<evidence type="ECO:0000313" key="11">
    <source>
        <dbReference type="Proteomes" id="UP000254958"/>
    </source>
</evidence>
<protein>
    <recommendedName>
        <fullName evidence="6">Ribosomal RNA small subunit methyltransferase I</fullName>
        <ecNumber evidence="6">2.1.1.198</ecNumber>
    </recommendedName>
    <alternativeName>
        <fullName evidence="6">16S rRNA 2'-O-ribose C1402 methyltransferase</fullName>
    </alternativeName>
    <alternativeName>
        <fullName evidence="6">rRNA (cytidine-2'-O-)-methyltransferase RsmI</fullName>
    </alternativeName>
</protein>
<dbReference type="GO" id="GO:0070677">
    <property type="term" value="F:rRNA (cytosine-2'-O-)-methyltransferase activity"/>
    <property type="evidence" value="ECO:0007669"/>
    <property type="project" value="UniProtKB-UniRule"/>
</dbReference>
<dbReference type="Proteomes" id="UP000254958">
    <property type="component" value="Unassembled WGS sequence"/>
</dbReference>
<gene>
    <name evidence="6" type="primary">rsmI</name>
    <name evidence="10" type="ORF">C7453_11048</name>
</gene>
<sequence length="354" mass="37773">MTDSSSSSLPFHAPHEAASFSPAPSSHSRADPARHAPGTHEDTPPAEDPFETHAEEEDDIPPTGHPGRGVLTLVSTPIGNLGDFSDRAATTLAEADLILCEDTRTSARLLIARGITTRTEPLHDHNEQQRIPALIGQLERGRRIAIISDAGTPLLSDPGFRLARAAIAADITLTAVPGPNAAITALTLSGLPPHPFMFSGFLPPRTAARREGLARLRAAEQAGLSATLIWHEAPHRLAEMLADLADIFGADRPAAVARELTKRFEEVRRGPVGTLAAWYADYRARGEITVLLGPPAEDDTGADDLDDRLRAALTTLSVKDAAALVAGAINLPRRTVYARALELAREAGPDEQHR</sequence>
<comment type="similarity">
    <text evidence="6">Belongs to the methyltransferase superfamily. RsmI family.</text>
</comment>
<dbReference type="Pfam" id="PF23016">
    <property type="entry name" value="RsmI_C"/>
    <property type="match status" value="1"/>
</dbReference>
<dbReference type="InterPro" id="IPR014777">
    <property type="entry name" value="4pyrrole_Mease_sub1"/>
</dbReference>
<comment type="function">
    <text evidence="6">Catalyzes the 2'-O-methylation of the ribose of cytidine 1402 (C1402) in 16S rRNA.</text>
</comment>
<evidence type="ECO:0000256" key="4">
    <source>
        <dbReference type="ARBA" id="ARBA00022679"/>
    </source>
</evidence>
<evidence type="ECO:0000256" key="7">
    <source>
        <dbReference type="SAM" id="MobiDB-lite"/>
    </source>
</evidence>
<evidence type="ECO:0000313" key="10">
    <source>
        <dbReference type="EMBL" id="RDI36381.1"/>
    </source>
</evidence>
<evidence type="ECO:0000259" key="9">
    <source>
        <dbReference type="Pfam" id="PF23016"/>
    </source>
</evidence>
<dbReference type="InterPro" id="IPR035996">
    <property type="entry name" value="4pyrrol_Methylase_sf"/>
</dbReference>
<dbReference type="CDD" id="cd11648">
    <property type="entry name" value="RsmI"/>
    <property type="match status" value="1"/>
</dbReference>
<dbReference type="NCBIfam" id="TIGR00096">
    <property type="entry name" value="16S rRNA (cytidine(1402)-2'-O)-methyltransferase"/>
    <property type="match status" value="1"/>
</dbReference>
<feature type="domain" description="RsmI HTH" evidence="9">
    <location>
        <begin position="300"/>
        <end position="343"/>
    </location>
</feature>
<dbReference type="InterPro" id="IPR008189">
    <property type="entry name" value="rRNA_ssu_MeTfrase_I"/>
</dbReference>
<comment type="caution">
    <text evidence="10">The sequence shown here is derived from an EMBL/GenBank/DDBJ whole genome shotgun (WGS) entry which is preliminary data.</text>
</comment>
<dbReference type="InterPro" id="IPR000878">
    <property type="entry name" value="4pyrrol_Mease"/>
</dbReference>
<dbReference type="Gene3D" id="3.30.950.10">
    <property type="entry name" value="Methyltransferase, Cobalt-precorrin-4 Transmethylase, Domain 2"/>
    <property type="match status" value="1"/>
</dbReference>
<dbReference type="FunFam" id="3.40.1010.10:FF:000007">
    <property type="entry name" value="Ribosomal RNA small subunit methyltransferase I"/>
    <property type="match status" value="1"/>
</dbReference>
<dbReference type="SUPFAM" id="SSF53790">
    <property type="entry name" value="Tetrapyrrole methylase"/>
    <property type="match status" value="1"/>
</dbReference>
<reference evidence="10 11" key="1">
    <citation type="submission" date="2018-07" db="EMBL/GenBank/DDBJ databases">
        <title>Genomic Encyclopedia of Type Strains, Phase IV (KMG-IV): sequencing the most valuable type-strain genomes for metagenomic binning, comparative biology and taxonomic classification.</title>
        <authorList>
            <person name="Goeker M."/>
        </authorList>
    </citation>
    <scope>NUCLEOTIDE SEQUENCE [LARGE SCALE GENOMIC DNA]</scope>
    <source>
        <strain evidence="10 11">DSM 5603</strain>
    </source>
</reference>
<dbReference type="HAMAP" id="MF_01877">
    <property type="entry name" value="16SrRNA_methyltr_I"/>
    <property type="match status" value="1"/>
</dbReference>
<dbReference type="AlphaFoldDB" id="A0A370FXN4"/>
<proteinExistence type="inferred from homology"/>
<evidence type="ECO:0000256" key="1">
    <source>
        <dbReference type="ARBA" id="ARBA00022490"/>
    </source>
</evidence>
<dbReference type="PANTHER" id="PTHR46111:SF1">
    <property type="entry name" value="RIBOSOMAL RNA SMALL SUBUNIT METHYLTRANSFERASE I"/>
    <property type="match status" value="1"/>
</dbReference>
<feature type="region of interest" description="Disordered" evidence="7">
    <location>
        <begin position="1"/>
        <end position="71"/>
    </location>
</feature>
<feature type="compositionally biased region" description="Acidic residues" evidence="7">
    <location>
        <begin position="44"/>
        <end position="60"/>
    </location>
</feature>
<organism evidence="10 11">
    <name type="scientific">Gluconacetobacter liquefaciens</name>
    <name type="common">Acetobacter liquefaciens</name>
    <dbReference type="NCBI Taxonomy" id="89584"/>
    <lineage>
        <taxon>Bacteria</taxon>
        <taxon>Pseudomonadati</taxon>
        <taxon>Pseudomonadota</taxon>
        <taxon>Alphaproteobacteria</taxon>
        <taxon>Acetobacterales</taxon>
        <taxon>Acetobacteraceae</taxon>
        <taxon>Gluconacetobacter</taxon>
    </lineage>
</organism>
<dbReference type="Pfam" id="PF00590">
    <property type="entry name" value="TP_methylase"/>
    <property type="match status" value="1"/>
</dbReference>
<keyword evidence="5 6" id="KW-0949">S-adenosyl-L-methionine</keyword>
<comment type="catalytic activity">
    <reaction evidence="6">
        <text>cytidine(1402) in 16S rRNA + S-adenosyl-L-methionine = 2'-O-methylcytidine(1402) in 16S rRNA + S-adenosyl-L-homocysteine + H(+)</text>
        <dbReference type="Rhea" id="RHEA:42924"/>
        <dbReference type="Rhea" id="RHEA-COMP:10285"/>
        <dbReference type="Rhea" id="RHEA-COMP:10286"/>
        <dbReference type="ChEBI" id="CHEBI:15378"/>
        <dbReference type="ChEBI" id="CHEBI:57856"/>
        <dbReference type="ChEBI" id="CHEBI:59789"/>
        <dbReference type="ChEBI" id="CHEBI:74495"/>
        <dbReference type="ChEBI" id="CHEBI:82748"/>
        <dbReference type="EC" id="2.1.1.198"/>
    </reaction>
</comment>
<feature type="compositionally biased region" description="Basic and acidic residues" evidence="7">
    <location>
        <begin position="28"/>
        <end position="43"/>
    </location>
</feature>
<keyword evidence="1 6" id="KW-0963">Cytoplasm</keyword>
<evidence type="ECO:0000256" key="2">
    <source>
        <dbReference type="ARBA" id="ARBA00022552"/>
    </source>
</evidence>
<keyword evidence="4 6" id="KW-0808">Transferase</keyword>
<evidence type="ECO:0000259" key="8">
    <source>
        <dbReference type="Pfam" id="PF00590"/>
    </source>
</evidence>
<keyword evidence="3 6" id="KW-0489">Methyltransferase</keyword>
<dbReference type="EC" id="2.1.1.198" evidence="6"/>
<dbReference type="Gene3D" id="3.40.1010.10">
    <property type="entry name" value="Cobalt-precorrin-4 Transmethylase, Domain 1"/>
    <property type="match status" value="1"/>
</dbReference>
<comment type="subcellular location">
    <subcellularLocation>
        <location evidence="6">Cytoplasm</location>
    </subcellularLocation>
</comment>